<comment type="similarity">
    <text evidence="1">Belongs to the protein kinase superfamily. STE Ser/Thr protein kinase family. MAP kinase kinase kinase subfamily.</text>
</comment>
<dbReference type="GO" id="GO:0004674">
    <property type="term" value="F:protein serine/threonine kinase activity"/>
    <property type="evidence" value="ECO:0007669"/>
    <property type="project" value="UniProtKB-KW"/>
</dbReference>
<dbReference type="InterPro" id="IPR011009">
    <property type="entry name" value="Kinase-like_dom_sf"/>
</dbReference>
<dbReference type="GO" id="GO:0005524">
    <property type="term" value="F:ATP binding"/>
    <property type="evidence" value="ECO:0007669"/>
    <property type="project" value="UniProtKB-KW"/>
</dbReference>
<name>A0A6A6QDR1_9PEZI</name>
<dbReference type="SUPFAM" id="SSF56112">
    <property type="entry name" value="Protein kinase-like (PK-like)"/>
    <property type="match status" value="1"/>
</dbReference>
<dbReference type="CDD" id="cd00180">
    <property type="entry name" value="PKc"/>
    <property type="match status" value="1"/>
</dbReference>
<evidence type="ECO:0000313" key="9">
    <source>
        <dbReference type="Proteomes" id="UP000799750"/>
    </source>
</evidence>
<dbReference type="Proteomes" id="UP000799750">
    <property type="component" value="Unassembled WGS sequence"/>
</dbReference>
<evidence type="ECO:0000313" key="8">
    <source>
        <dbReference type="EMBL" id="KAF2490412.1"/>
    </source>
</evidence>
<dbReference type="InterPro" id="IPR008271">
    <property type="entry name" value="Ser/Thr_kinase_AS"/>
</dbReference>
<dbReference type="PANTHER" id="PTHR11584:SF369">
    <property type="entry name" value="MITOGEN-ACTIVATED PROTEIN KINASE KINASE KINASE 19-RELATED"/>
    <property type="match status" value="1"/>
</dbReference>
<keyword evidence="6" id="KW-0067">ATP-binding</keyword>
<accession>A0A6A6QDR1</accession>
<evidence type="ECO:0000256" key="3">
    <source>
        <dbReference type="ARBA" id="ARBA00022679"/>
    </source>
</evidence>
<dbReference type="PROSITE" id="PS00108">
    <property type="entry name" value="PROTEIN_KINASE_ST"/>
    <property type="match status" value="1"/>
</dbReference>
<evidence type="ECO:0000256" key="5">
    <source>
        <dbReference type="ARBA" id="ARBA00022777"/>
    </source>
</evidence>
<dbReference type="PANTHER" id="PTHR11584">
    <property type="entry name" value="SERINE/THREONINE PROTEIN KINASE"/>
    <property type="match status" value="1"/>
</dbReference>
<evidence type="ECO:0000256" key="4">
    <source>
        <dbReference type="ARBA" id="ARBA00022741"/>
    </source>
</evidence>
<feature type="non-terminal residue" evidence="8">
    <location>
        <position position="1"/>
    </location>
</feature>
<sequence length="150" mass="17096">GSYTDRRYFGVLMVPVAEHSLTDFLASSEQHVRHRITLGTFFGCLASALHYLHQNQIRHRDIKPDNILVKGAGVYLTDFGISLDWQQLSRSTTDEASGLTYNYCAPEVLDPDQKRNSRTDIWSLGCVFMEILVVKRGLRIEDLKTTFRSS</sequence>
<feature type="domain" description="Protein kinase" evidence="7">
    <location>
        <begin position="1"/>
        <end position="150"/>
    </location>
</feature>
<dbReference type="EMBL" id="MU004197">
    <property type="protein sequence ID" value="KAF2490412.1"/>
    <property type="molecule type" value="Genomic_DNA"/>
</dbReference>
<dbReference type="PROSITE" id="PS50011">
    <property type="entry name" value="PROTEIN_KINASE_DOM"/>
    <property type="match status" value="1"/>
</dbReference>
<evidence type="ECO:0000256" key="2">
    <source>
        <dbReference type="ARBA" id="ARBA00022527"/>
    </source>
</evidence>
<reference evidence="8" key="1">
    <citation type="journal article" date="2020" name="Stud. Mycol.">
        <title>101 Dothideomycetes genomes: a test case for predicting lifestyles and emergence of pathogens.</title>
        <authorList>
            <person name="Haridas S."/>
            <person name="Albert R."/>
            <person name="Binder M."/>
            <person name="Bloem J."/>
            <person name="Labutti K."/>
            <person name="Salamov A."/>
            <person name="Andreopoulos B."/>
            <person name="Baker S."/>
            <person name="Barry K."/>
            <person name="Bills G."/>
            <person name="Bluhm B."/>
            <person name="Cannon C."/>
            <person name="Castanera R."/>
            <person name="Culley D."/>
            <person name="Daum C."/>
            <person name="Ezra D."/>
            <person name="Gonzalez J."/>
            <person name="Henrissat B."/>
            <person name="Kuo A."/>
            <person name="Liang C."/>
            <person name="Lipzen A."/>
            <person name="Lutzoni F."/>
            <person name="Magnuson J."/>
            <person name="Mondo S."/>
            <person name="Nolan M."/>
            <person name="Ohm R."/>
            <person name="Pangilinan J."/>
            <person name="Park H.-J."/>
            <person name="Ramirez L."/>
            <person name="Alfaro M."/>
            <person name="Sun H."/>
            <person name="Tritt A."/>
            <person name="Yoshinaga Y."/>
            <person name="Zwiers L.-H."/>
            <person name="Turgeon B."/>
            <person name="Goodwin S."/>
            <person name="Spatafora J."/>
            <person name="Crous P."/>
            <person name="Grigoriev I."/>
        </authorList>
    </citation>
    <scope>NUCLEOTIDE SEQUENCE</scope>
    <source>
        <strain evidence="8">CBS 269.34</strain>
    </source>
</reference>
<keyword evidence="9" id="KW-1185">Reference proteome</keyword>
<keyword evidence="4" id="KW-0547">Nucleotide-binding</keyword>
<dbReference type="AlphaFoldDB" id="A0A6A6QDR1"/>
<feature type="non-terminal residue" evidence="8">
    <location>
        <position position="150"/>
    </location>
</feature>
<evidence type="ECO:0000256" key="1">
    <source>
        <dbReference type="ARBA" id="ARBA00006529"/>
    </source>
</evidence>
<evidence type="ECO:0000256" key="6">
    <source>
        <dbReference type="ARBA" id="ARBA00022840"/>
    </source>
</evidence>
<keyword evidence="5 8" id="KW-0418">Kinase</keyword>
<keyword evidence="2" id="KW-0723">Serine/threonine-protein kinase</keyword>
<dbReference type="Gene3D" id="1.10.510.10">
    <property type="entry name" value="Transferase(Phosphotransferase) domain 1"/>
    <property type="match status" value="1"/>
</dbReference>
<dbReference type="OrthoDB" id="4062651at2759"/>
<organism evidence="8 9">
    <name type="scientific">Lophium mytilinum</name>
    <dbReference type="NCBI Taxonomy" id="390894"/>
    <lineage>
        <taxon>Eukaryota</taxon>
        <taxon>Fungi</taxon>
        <taxon>Dikarya</taxon>
        <taxon>Ascomycota</taxon>
        <taxon>Pezizomycotina</taxon>
        <taxon>Dothideomycetes</taxon>
        <taxon>Pleosporomycetidae</taxon>
        <taxon>Mytilinidiales</taxon>
        <taxon>Mytilinidiaceae</taxon>
        <taxon>Lophium</taxon>
    </lineage>
</organism>
<gene>
    <name evidence="8" type="ORF">BU16DRAFT_420858</name>
</gene>
<proteinExistence type="inferred from homology"/>
<dbReference type="InterPro" id="IPR000719">
    <property type="entry name" value="Prot_kinase_dom"/>
</dbReference>
<dbReference type="SMART" id="SM00220">
    <property type="entry name" value="S_TKc"/>
    <property type="match status" value="1"/>
</dbReference>
<keyword evidence="3" id="KW-0808">Transferase</keyword>
<dbReference type="Pfam" id="PF00069">
    <property type="entry name" value="Pkinase"/>
    <property type="match status" value="1"/>
</dbReference>
<protein>
    <submittedName>
        <fullName evidence="8">Kinase-like protein</fullName>
    </submittedName>
</protein>
<evidence type="ECO:0000259" key="7">
    <source>
        <dbReference type="PROSITE" id="PS50011"/>
    </source>
</evidence>